<protein>
    <submittedName>
        <fullName evidence="1">Uncharacterized protein</fullName>
    </submittedName>
</protein>
<evidence type="ECO:0000313" key="2">
    <source>
        <dbReference type="Proteomes" id="UP000594688"/>
    </source>
</evidence>
<accession>A0A7T0BXM5</accession>
<dbReference type="AlphaFoldDB" id="A0A7T0BXM5"/>
<proteinExistence type="predicted"/>
<dbReference type="EMBL" id="CP048685">
    <property type="protein sequence ID" value="QPJ62798.1"/>
    <property type="molecule type" value="Genomic_DNA"/>
</dbReference>
<gene>
    <name evidence="1" type="ORF">G3M70_13290</name>
</gene>
<dbReference type="KEGG" id="nli:G3M70_13290"/>
<reference evidence="1 2" key="1">
    <citation type="submission" date="2020-02" db="EMBL/GenBank/DDBJ databases">
        <title>Genomic and physiological characterization of two novel Nitrospinaceae genera.</title>
        <authorList>
            <person name="Mueller A.J."/>
            <person name="Jung M.-Y."/>
            <person name="Strachan C.R."/>
            <person name="Herbold C.W."/>
            <person name="Kirkegaard R.H."/>
            <person name="Daims H."/>
        </authorList>
    </citation>
    <scope>NUCLEOTIDE SEQUENCE [LARGE SCALE GENOMIC DNA]</scope>
    <source>
        <strain evidence="1">EB</strain>
    </source>
</reference>
<sequence length="69" mass="8167">MFYEVRVLDKTGDIKKVISSKKLSKKFWDKHTQPQEFSGKQNYEEVESEPEWKPEVSSGKVEVLNEVYE</sequence>
<name>A0A7T0BXM5_9BACT</name>
<dbReference type="Proteomes" id="UP000594688">
    <property type="component" value="Chromosome"/>
</dbReference>
<organism evidence="1 2">
    <name type="scientific">Candidatus Nitronauta litoralis</name>
    <dbReference type="NCBI Taxonomy" id="2705533"/>
    <lineage>
        <taxon>Bacteria</taxon>
        <taxon>Pseudomonadati</taxon>
        <taxon>Nitrospinota/Tectimicrobiota group</taxon>
        <taxon>Nitrospinota</taxon>
        <taxon>Nitrospinia</taxon>
        <taxon>Nitrospinales</taxon>
        <taxon>Nitrospinaceae</taxon>
        <taxon>Candidatus Nitronauta</taxon>
    </lineage>
</organism>
<evidence type="ECO:0000313" key="1">
    <source>
        <dbReference type="EMBL" id="QPJ62798.1"/>
    </source>
</evidence>